<dbReference type="AlphaFoldDB" id="A0AAV9F135"/>
<feature type="compositionally biased region" description="Polar residues" evidence="1">
    <location>
        <begin position="259"/>
        <end position="268"/>
    </location>
</feature>
<evidence type="ECO:0000313" key="2">
    <source>
        <dbReference type="EMBL" id="KAK1319760.1"/>
    </source>
</evidence>
<feature type="region of interest" description="Disordered" evidence="1">
    <location>
        <begin position="258"/>
        <end position="282"/>
    </location>
</feature>
<reference evidence="2" key="2">
    <citation type="submission" date="2023-06" db="EMBL/GenBank/DDBJ databases">
        <authorList>
            <person name="Ma L."/>
            <person name="Liu K.-W."/>
            <person name="Li Z."/>
            <person name="Hsiao Y.-Y."/>
            <person name="Qi Y."/>
            <person name="Fu T."/>
            <person name="Tang G."/>
            <person name="Zhang D."/>
            <person name="Sun W.-H."/>
            <person name="Liu D.-K."/>
            <person name="Li Y."/>
            <person name="Chen G.-Z."/>
            <person name="Liu X.-D."/>
            <person name="Liao X.-Y."/>
            <person name="Jiang Y.-T."/>
            <person name="Yu X."/>
            <person name="Hao Y."/>
            <person name="Huang J."/>
            <person name="Zhao X.-W."/>
            <person name="Ke S."/>
            <person name="Chen Y.-Y."/>
            <person name="Wu W.-L."/>
            <person name="Hsu J.-L."/>
            <person name="Lin Y.-F."/>
            <person name="Huang M.-D."/>
            <person name="Li C.-Y."/>
            <person name="Huang L."/>
            <person name="Wang Z.-W."/>
            <person name="Zhao X."/>
            <person name="Zhong W.-Y."/>
            <person name="Peng D.-H."/>
            <person name="Ahmad S."/>
            <person name="Lan S."/>
            <person name="Zhang J.-S."/>
            <person name="Tsai W.-C."/>
            <person name="Van De Peer Y."/>
            <person name="Liu Z.-J."/>
        </authorList>
    </citation>
    <scope>NUCLEOTIDE SEQUENCE</scope>
    <source>
        <strain evidence="2">CP</strain>
        <tissue evidence="2">Leaves</tissue>
    </source>
</reference>
<protein>
    <submittedName>
        <fullName evidence="2">Uncharacterized protein</fullName>
    </submittedName>
</protein>
<feature type="region of interest" description="Disordered" evidence="1">
    <location>
        <begin position="161"/>
        <end position="233"/>
    </location>
</feature>
<name>A0AAV9F135_ACOCL</name>
<evidence type="ECO:0000256" key="1">
    <source>
        <dbReference type="SAM" id="MobiDB-lite"/>
    </source>
</evidence>
<feature type="region of interest" description="Disordered" evidence="1">
    <location>
        <begin position="98"/>
        <end position="117"/>
    </location>
</feature>
<dbReference type="Proteomes" id="UP001180020">
    <property type="component" value="Unassembled WGS sequence"/>
</dbReference>
<comment type="caution">
    <text evidence="2">The sequence shown here is derived from an EMBL/GenBank/DDBJ whole genome shotgun (WGS) entry which is preliminary data.</text>
</comment>
<gene>
    <name evidence="2" type="ORF">QJS10_CPB04g00008</name>
</gene>
<evidence type="ECO:0000313" key="3">
    <source>
        <dbReference type="Proteomes" id="UP001180020"/>
    </source>
</evidence>
<proteinExistence type="predicted"/>
<feature type="compositionally biased region" description="Low complexity" evidence="1">
    <location>
        <begin position="51"/>
        <end position="69"/>
    </location>
</feature>
<dbReference type="EMBL" id="JAUJYO010000004">
    <property type="protein sequence ID" value="KAK1319760.1"/>
    <property type="molecule type" value="Genomic_DNA"/>
</dbReference>
<accession>A0AAV9F135</accession>
<dbReference type="PANTHER" id="PTHR34460">
    <property type="entry name" value="VITELLOGENIN-LIKE PROTEIN"/>
    <property type="match status" value="1"/>
</dbReference>
<feature type="compositionally biased region" description="Low complexity" evidence="1">
    <location>
        <begin position="298"/>
        <end position="313"/>
    </location>
</feature>
<feature type="region of interest" description="Disordered" evidence="1">
    <location>
        <begin position="297"/>
        <end position="328"/>
    </location>
</feature>
<reference evidence="2" key="1">
    <citation type="journal article" date="2023" name="Nat. Commun.">
        <title>Diploid and tetraploid genomes of Acorus and the evolution of monocots.</title>
        <authorList>
            <person name="Ma L."/>
            <person name="Liu K.W."/>
            <person name="Li Z."/>
            <person name="Hsiao Y.Y."/>
            <person name="Qi Y."/>
            <person name="Fu T."/>
            <person name="Tang G.D."/>
            <person name="Zhang D."/>
            <person name="Sun W.H."/>
            <person name="Liu D.K."/>
            <person name="Li Y."/>
            <person name="Chen G.Z."/>
            <person name="Liu X.D."/>
            <person name="Liao X.Y."/>
            <person name="Jiang Y.T."/>
            <person name="Yu X."/>
            <person name="Hao Y."/>
            <person name="Huang J."/>
            <person name="Zhao X.W."/>
            <person name="Ke S."/>
            <person name="Chen Y.Y."/>
            <person name="Wu W.L."/>
            <person name="Hsu J.L."/>
            <person name="Lin Y.F."/>
            <person name="Huang M.D."/>
            <person name="Li C.Y."/>
            <person name="Huang L."/>
            <person name="Wang Z.W."/>
            <person name="Zhao X."/>
            <person name="Zhong W.Y."/>
            <person name="Peng D.H."/>
            <person name="Ahmad S."/>
            <person name="Lan S."/>
            <person name="Zhang J.S."/>
            <person name="Tsai W.C."/>
            <person name="Van de Peer Y."/>
            <person name="Liu Z.J."/>
        </authorList>
    </citation>
    <scope>NUCLEOTIDE SEQUENCE</scope>
    <source>
        <strain evidence="2">CP</strain>
    </source>
</reference>
<keyword evidence="3" id="KW-1185">Reference proteome</keyword>
<feature type="region of interest" description="Disordered" evidence="1">
    <location>
        <begin position="51"/>
        <end position="72"/>
    </location>
</feature>
<dbReference type="PANTHER" id="PTHR34460:SF2">
    <property type="entry name" value="OS04G0405500 PROTEIN"/>
    <property type="match status" value="1"/>
</dbReference>
<feature type="compositionally biased region" description="Polar residues" evidence="1">
    <location>
        <begin position="102"/>
        <end position="113"/>
    </location>
</feature>
<sequence length="328" mass="34309">MGEKGGCGGDDVGDGMLCSEHPYSGGNPGGICAFCLQEKLGKLVSSSKSSNQFTSSVVLPPSSSSSSPSFRSDAQGTAVAIVGGGSASITRSGRSRIPFFSSHRNTNQKTTDASDAGLAVLKRSRSVAPRPSPTAFLPEAALDSPRRRGFWSFLHLSRAKRPPTSATIPKASAGKVKTQTPKRDQASTTTSVEGASEDGSGGVGGERQPSSSSASLERKVERSRSVGCGSRSFSGDFLERISTGAFGDCTLKRVESQMESKPNNNYPVSSGAASGSGGRRRRSWGWAFESPMWAFRVTTTNNNNTTTSPTRQPSQPPPPRSSSAFLPS</sequence>
<organism evidence="2 3">
    <name type="scientific">Acorus calamus</name>
    <name type="common">Sweet flag</name>
    <dbReference type="NCBI Taxonomy" id="4465"/>
    <lineage>
        <taxon>Eukaryota</taxon>
        <taxon>Viridiplantae</taxon>
        <taxon>Streptophyta</taxon>
        <taxon>Embryophyta</taxon>
        <taxon>Tracheophyta</taxon>
        <taxon>Spermatophyta</taxon>
        <taxon>Magnoliopsida</taxon>
        <taxon>Liliopsida</taxon>
        <taxon>Acoraceae</taxon>
        <taxon>Acorus</taxon>
    </lineage>
</organism>